<comment type="caution">
    <text evidence="23">The sequence shown here is derived from an EMBL/GenBank/DDBJ whole genome shotgun (WGS) entry which is preliminary data.</text>
</comment>
<dbReference type="InterPro" id="IPR000152">
    <property type="entry name" value="EGF-type_Asp/Asn_hydroxyl_site"/>
</dbReference>
<dbReference type="SMART" id="SM00179">
    <property type="entry name" value="EGF_CA"/>
    <property type="match status" value="2"/>
</dbReference>
<name>A0AAP0S1L3_LIQFO</name>
<evidence type="ECO:0000256" key="7">
    <source>
        <dbReference type="ARBA" id="ARBA00022729"/>
    </source>
</evidence>
<keyword evidence="14" id="KW-1015">Disulfide bond</keyword>
<evidence type="ECO:0000256" key="13">
    <source>
        <dbReference type="ARBA" id="ARBA00023136"/>
    </source>
</evidence>
<dbReference type="InterPro" id="IPR001881">
    <property type="entry name" value="EGF-like_Ca-bd_dom"/>
</dbReference>
<dbReference type="PANTHER" id="PTHR27005:SF521">
    <property type="entry name" value="WALL-ASSOCIATED RECEPTOR KINASE-LIKE 6"/>
    <property type="match status" value="1"/>
</dbReference>
<comment type="function">
    <text evidence="18">Serine/threonine-protein kinase that may function as a signaling receptor of extracellular matrix component. Binding to pectin may have significance in the control of cell expansion, morphogenesis and development.</text>
</comment>
<dbReference type="Gene3D" id="3.30.200.20">
    <property type="entry name" value="Phosphorylase Kinase, domain 1"/>
    <property type="match status" value="1"/>
</dbReference>
<comment type="subcellular location">
    <subcellularLocation>
        <location evidence="1">Membrane</location>
        <topology evidence="1">Single-pass type I membrane protein</topology>
    </subcellularLocation>
</comment>
<dbReference type="InterPro" id="IPR011009">
    <property type="entry name" value="Kinase-like_dom_sf"/>
</dbReference>
<dbReference type="Proteomes" id="UP001415857">
    <property type="component" value="Unassembled WGS sequence"/>
</dbReference>
<dbReference type="InterPro" id="IPR009030">
    <property type="entry name" value="Growth_fac_rcpt_cys_sf"/>
</dbReference>
<keyword evidence="3 19" id="KW-0245">EGF-like domain</keyword>
<feature type="domain" description="Protein kinase" evidence="21">
    <location>
        <begin position="396"/>
        <end position="669"/>
    </location>
</feature>
<dbReference type="SMART" id="SM00181">
    <property type="entry name" value="EGF"/>
    <property type="match status" value="2"/>
</dbReference>
<dbReference type="FunFam" id="2.10.25.10:FF:000038">
    <property type="entry name" value="Fibrillin 2"/>
    <property type="match status" value="1"/>
</dbReference>
<organism evidence="23 24">
    <name type="scientific">Liquidambar formosana</name>
    <name type="common">Formosan gum</name>
    <dbReference type="NCBI Taxonomy" id="63359"/>
    <lineage>
        <taxon>Eukaryota</taxon>
        <taxon>Viridiplantae</taxon>
        <taxon>Streptophyta</taxon>
        <taxon>Embryophyta</taxon>
        <taxon>Tracheophyta</taxon>
        <taxon>Spermatophyta</taxon>
        <taxon>Magnoliopsida</taxon>
        <taxon>eudicotyledons</taxon>
        <taxon>Gunneridae</taxon>
        <taxon>Pentapetalae</taxon>
        <taxon>Saxifragales</taxon>
        <taxon>Altingiaceae</taxon>
        <taxon>Liquidambar</taxon>
    </lineage>
</organism>
<dbReference type="PROSITE" id="PS00108">
    <property type="entry name" value="PROTEIN_KINASE_ST"/>
    <property type="match status" value="1"/>
</dbReference>
<dbReference type="InterPro" id="IPR000742">
    <property type="entry name" value="EGF"/>
</dbReference>
<dbReference type="InterPro" id="IPR008271">
    <property type="entry name" value="Ser/Thr_kinase_AS"/>
</dbReference>
<gene>
    <name evidence="23" type="ORF">L1049_025042</name>
</gene>
<sequence>MAETSSLAKPGCQDKCGSIIVPYPFGINDVNCAMDSKFLLTCHNGSLSSPRLMLNGIHLLNIDFEQGTAIGHTPIASTCNISTGVNNFDLTGTPFLFSHTQNMLTAIGCDSTAYIEEAQTRIARACTNLCEHRVNLSAQHVCSGVGCSQTQIPRSFKTFNIGVAFLGDHPNSKHFSPCSYAFLADRTWKYFLNTNDLKDITNVRTYSQVVLDWVVSDQTCESAQQQTNANDSSSNARCGTFGYNTQCTNGSTVGYRCICKPGYKGSPYLPDGCIDIDECSDPKKYRCHGTCKNTPGNYNCSCPFGMHGDGKVHCHGIHLFTLMAGAIGSILFLWVLASLYWLYEGQKRRKINKRKKKFFKRNGGFLLEQQISSNKSNIERTKIFTADELEKATDHYNENRILGQGGQGTVYKGMLPDGRIIAVKKSTIIDKGQIEQFSNEVAILSQINHRHIVKLLGCCLETEVPLLVYEFVSHGTLSNHIHDQIEDFPLTWADRLRIATEVAGALAYMHFSASIPIFHRDIKSTNILLDYKYEAKVSDFGISRSVPTEKTHLTTLVQGTLGYLDPEYFRSNQFTEKSDVYSFGVVLVELLTGRKPVSSTRIEDERGLAAHFISAIKEDCLFDVLDAQVAAEGEKEELLAVAELAKRCLKLNGKKRPTMKEVALELESLRKHRENLVGSKNNQAVDCFISIPSHSEAWEASSTLTGYSSSDY</sequence>
<feature type="domain" description="EGF-like" evidence="22">
    <location>
        <begin position="275"/>
        <end position="315"/>
    </location>
</feature>
<dbReference type="InterPro" id="IPR045274">
    <property type="entry name" value="WAK-like"/>
</dbReference>
<dbReference type="Pfam" id="PF00069">
    <property type="entry name" value="Pkinase"/>
    <property type="match status" value="1"/>
</dbReference>
<dbReference type="Gene3D" id="1.10.510.10">
    <property type="entry name" value="Transferase(Phosphotransferase) domain 1"/>
    <property type="match status" value="1"/>
</dbReference>
<dbReference type="InterPro" id="IPR018097">
    <property type="entry name" value="EGF_Ca-bd_CS"/>
</dbReference>
<dbReference type="FunFam" id="1.10.510.10:FF:000084">
    <property type="entry name" value="Wall-associated receptor kinase 2"/>
    <property type="match status" value="1"/>
</dbReference>
<dbReference type="GO" id="GO:0005509">
    <property type="term" value="F:calcium ion binding"/>
    <property type="evidence" value="ECO:0007669"/>
    <property type="project" value="InterPro"/>
</dbReference>
<evidence type="ECO:0000256" key="4">
    <source>
        <dbReference type="ARBA" id="ARBA00022553"/>
    </source>
</evidence>
<evidence type="ECO:0000259" key="22">
    <source>
        <dbReference type="PROSITE" id="PS50026"/>
    </source>
</evidence>
<keyword evidence="5" id="KW-0808">Transferase</keyword>
<evidence type="ECO:0000256" key="15">
    <source>
        <dbReference type="ARBA" id="ARBA00023180"/>
    </source>
</evidence>
<dbReference type="EMBL" id="JBBPBK010000005">
    <property type="protein sequence ID" value="KAK9285841.1"/>
    <property type="molecule type" value="Genomic_DNA"/>
</dbReference>
<dbReference type="CDD" id="cd00054">
    <property type="entry name" value="EGF_CA"/>
    <property type="match status" value="1"/>
</dbReference>
<dbReference type="GO" id="GO:0030247">
    <property type="term" value="F:polysaccharide binding"/>
    <property type="evidence" value="ECO:0007669"/>
    <property type="project" value="InterPro"/>
</dbReference>
<comment type="caution">
    <text evidence="19">Lacks conserved residue(s) required for the propagation of feature annotation.</text>
</comment>
<protein>
    <submittedName>
        <fullName evidence="23">Uncharacterized protein</fullName>
    </submittedName>
</protein>
<dbReference type="GO" id="GO:0005524">
    <property type="term" value="F:ATP binding"/>
    <property type="evidence" value="ECO:0007669"/>
    <property type="project" value="UniProtKB-KW"/>
</dbReference>
<keyword evidence="15" id="KW-0325">Glycoprotein</keyword>
<keyword evidence="24" id="KW-1185">Reference proteome</keyword>
<dbReference type="CDD" id="cd14066">
    <property type="entry name" value="STKc_IRAK"/>
    <property type="match status" value="1"/>
</dbReference>
<evidence type="ECO:0000313" key="24">
    <source>
        <dbReference type="Proteomes" id="UP001415857"/>
    </source>
</evidence>
<evidence type="ECO:0000256" key="19">
    <source>
        <dbReference type="PROSITE-ProRule" id="PRU00076"/>
    </source>
</evidence>
<evidence type="ECO:0000256" key="18">
    <source>
        <dbReference type="ARBA" id="ARBA00058961"/>
    </source>
</evidence>
<evidence type="ECO:0000256" key="20">
    <source>
        <dbReference type="SAM" id="Phobius"/>
    </source>
</evidence>
<evidence type="ECO:0000256" key="14">
    <source>
        <dbReference type="ARBA" id="ARBA00023157"/>
    </source>
</evidence>
<evidence type="ECO:0000259" key="21">
    <source>
        <dbReference type="PROSITE" id="PS50011"/>
    </source>
</evidence>
<evidence type="ECO:0000256" key="5">
    <source>
        <dbReference type="ARBA" id="ARBA00022679"/>
    </source>
</evidence>
<evidence type="ECO:0000313" key="23">
    <source>
        <dbReference type="EMBL" id="KAK9285841.1"/>
    </source>
</evidence>
<dbReference type="FunFam" id="3.30.200.20:FF:000043">
    <property type="entry name" value="Wall-associated receptor kinase 2"/>
    <property type="match status" value="1"/>
</dbReference>
<dbReference type="PROSITE" id="PS50026">
    <property type="entry name" value="EGF_3"/>
    <property type="match status" value="1"/>
</dbReference>
<dbReference type="SUPFAM" id="SSF56112">
    <property type="entry name" value="Protein kinase-like (PK-like)"/>
    <property type="match status" value="1"/>
</dbReference>
<keyword evidence="2" id="KW-0723">Serine/threonine-protein kinase</keyword>
<reference evidence="23 24" key="1">
    <citation type="journal article" date="2024" name="Plant J.">
        <title>Genome sequences and population genomics reveal climatic adaptation and genomic divergence between two closely related sweetgum species.</title>
        <authorList>
            <person name="Xu W.Q."/>
            <person name="Ren C.Q."/>
            <person name="Zhang X.Y."/>
            <person name="Comes H.P."/>
            <person name="Liu X.H."/>
            <person name="Li Y.G."/>
            <person name="Kettle C.J."/>
            <person name="Jalonen R."/>
            <person name="Gaisberger H."/>
            <person name="Ma Y.Z."/>
            <person name="Qiu Y.X."/>
        </authorList>
    </citation>
    <scope>NUCLEOTIDE SEQUENCE [LARGE SCALE GENOMIC DNA]</scope>
    <source>
        <strain evidence="23">Hangzhou</strain>
    </source>
</reference>
<evidence type="ECO:0000256" key="3">
    <source>
        <dbReference type="ARBA" id="ARBA00022536"/>
    </source>
</evidence>
<dbReference type="AlphaFoldDB" id="A0AAP0S1L3"/>
<evidence type="ECO:0000256" key="12">
    <source>
        <dbReference type="ARBA" id="ARBA00022989"/>
    </source>
</evidence>
<keyword evidence="12 20" id="KW-1133">Transmembrane helix</keyword>
<evidence type="ECO:0000256" key="6">
    <source>
        <dbReference type="ARBA" id="ARBA00022692"/>
    </source>
</evidence>
<dbReference type="GO" id="GO:0007166">
    <property type="term" value="P:cell surface receptor signaling pathway"/>
    <property type="evidence" value="ECO:0007669"/>
    <property type="project" value="InterPro"/>
</dbReference>
<keyword evidence="7" id="KW-0732">Signal</keyword>
<accession>A0AAP0S1L3</accession>
<evidence type="ECO:0000256" key="10">
    <source>
        <dbReference type="ARBA" id="ARBA00022777"/>
    </source>
</evidence>
<evidence type="ECO:0000256" key="11">
    <source>
        <dbReference type="ARBA" id="ARBA00022840"/>
    </source>
</evidence>
<dbReference type="SUPFAM" id="SSF57184">
    <property type="entry name" value="Growth factor receptor domain"/>
    <property type="match status" value="1"/>
</dbReference>
<evidence type="ECO:0000256" key="17">
    <source>
        <dbReference type="ARBA" id="ARBA00047951"/>
    </source>
</evidence>
<keyword evidence="4" id="KW-0597">Phosphoprotein</keyword>
<dbReference type="Gene3D" id="2.10.25.10">
    <property type="entry name" value="Laminin"/>
    <property type="match status" value="1"/>
</dbReference>
<evidence type="ECO:0000256" key="8">
    <source>
        <dbReference type="ARBA" id="ARBA00022737"/>
    </source>
</evidence>
<dbReference type="GO" id="GO:0005886">
    <property type="term" value="C:plasma membrane"/>
    <property type="evidence" value="ECO:0007669"/>
    <property type="project" value="TreeGrafter"/>
</dbReference>
<dbReference type="PROSITE" id="PS00010">
    <property type="entry name" value="ASX_HYDROXYL"/>
    <property type="match status" value="1"/>
</dbReference>
<feature type="transmembrane region" description="Helical" evidence="20">
    <location>
        <begin position="319"/>
        <end position="343"/>
    </location>
</feature>
<dbReference type="InterPro" id="IPR000719">
    <property type="entry name" value="Prot_kinase_dom"/>
</dbReference>
<dbReference type="PANTHER" id="PTHR27005">
    <property type="entry name" value="WALL-ASSOCIATED RECEPTOR KINASE-LIKE 21"/>
    <property type="match status" value="1"/>
</dbReference>
<keyword evidence="11" id="KW-0067">ATP-binding</keyword>
<keyword evidence="6 20" id="KW-0812">Transmembrane</keyword>
<evidence type="ECO:0000256" key="16">
    <source>
        <dbReference type="ARBA" id="ARBA00047558"/>
    </source>
</evidence>
<dbReference type="SMART" id="SM00220">
    <property type="entry name" value="S_TKc"/>
    <property type="match status" value="1"/>
</dbReference>
<dbReference type="Pfam" id="PF13947">
    <property type="entry name" value="GUB_WAK_bind"/>
    <property type="match status" value="1"/>
</dbReference>
<dbReference type="PROSITE" id="PS01187">
    <property type="entry name" value="EGF_CA"/>
    <property type="match status" value="1"/>
</dbReference>
<dbReference type="PROSITE" id="PS50011">
    <property type="entry name" value="PROTEIN_KINASE_DOM"/>
    <property type="match status" value="1"/>
</dbReference>
<evidence type="ECO:0000256" key="2">
    <source>
        <dbReference type="ARBA" id="ARBA00022527"/>
    </source>
</evidence>
<comment type="catalytic activity">
    <reaction evidence="17">
        <text>L-threonyl-[protein] + ATP = O-phospho-L-threonyl-[protein] + ADP + H(+)</text>
        <dbReference type="Rhea" id="RHEA:46608"/>
        <dbReference type="Rhea" id="RHEA-COMP:11060"/>
        <dbReference type="Rhea" id="RHEA-COMP:11605"/>
        <dbReference type="ChEBI" id="CHEBI:15378"/>
        <dbReference type="ChEBI" id="CHEBI:30013"/>
        <dbReference type="ChEBI" id="CHEBI:30616"/>
        <dbReference type="ChEBI" id="CHEBI:61977"/>
        <dbReference type="ChEBI" id="CHEBI:456216"/>
    </reaction>
</comment>
<comment type="catalytic activity">
    <reaction evidence="16">
        <text>L-seryl-[protein] + ATP = O-phospho-L-seryl-[protein] + ADP + H(+)</text>
        <dbReference type="Rhea" id="RHEA:17989"/>
        <dbReference type="Rhea" id="RHEA-COMP:9863"/>
        <dbReference type="Rhea" id="RHEA-COMP:11604"/>
        <dbReference type="ChEBI" id="CHEBI:15378"/>
        <dbReference type="ChEBI" id="CHEBI:29999"/>
        <dbReference type="ChEBI" id="CHEBI:30616"/>
        <dbReference type="ChEBI" id="CHEBI:83421"/>
        <dbReference type="ChEBI" id="CHEBI:456216"/>
    </reaction>
</comment>
<keyword evidence="10" id="KW-0418">Kinase</keyword>
<keyword evidence="9" id="KW-0547">Nucleotide-binding</keyword>
<keyword evidence="8" id="KW-0677">Repeat</keyword>
<evidence type="ECO:0000256" key="9">
    <source>
        <dbReference type="ARBA" id="ARBA00022741"/>
    </source>
</evidence>
<dbReference type="GO" id="GO:0004674">
    <property type="term" value="F:protein serine/threonine kinase activity"/>
    <property type="evidence" value="ECO:0007669"/>
    <property type="project" value="UniProtKB-KW"/>
</dbReference>
<keyword evidence="13 20" id="KW-0472">Membrane</keyword>
<dbReference type="InterPro" id="IPR025287">
    <property type="entry name" value="WAK_GUB"/>
</dbReference>
<evidence type="ECO:0000256" key="1">
    <source>
        <dbReference type="ARBA" id="ARBA00004479"/>
    </source>
</evidence>
<proteinExistence type="predicted"/>